<feature type="region of interest" description="Disordered" evidence="1">
    <location>
        <begin position="58"/>
        <end position="115"/>
    </location>
</feature>
<protein>
    <submittedName>
        <fullName evidence="3">DUF2339 domain-containing protein</fullName>
    </submittedName>
</protein>
<reference evidence="5 6" key="1">
    <citation type="submission" date="2019-11" db="EMBL/GenBank/DDBJ databases">
        <title>First report of rice panicle blight caused by Xanthomonas sp. in Iran.</title>
        <authorList>
            <person name="Mirghasempour S.A."/>
            <person name="Huang S."/>
            <person name="Brady C.L."/>
            <person name="Studholme D.J."/>
        </authorList>
    </citation>
    <scope>NUCLEOTIDE SEQUENCE [LARGE SCALE GENOMIC DNA]</scope>
    <source>
        <strain evidence="3 6">ASD011</strain>
        <strain evidence="5">SAM114</strain>
    </source>
</reference>
<feature type="transmembrane region" description="Helical" evidence="2">
    <location>
        <begin position="877"/>
        <end position="900"/>
    </location>
</feature>
<feature type="transmembrane region" description="Helical" evidence="2">
    <location>
        <begin position="550"/>
        <end position="570"/>
    </location>
</feature>
<reference evidence="4" key="2">
    <citation type="journal article" date="2020" name="Plant Dis.">
        <title>A Grain Rot of Rice in Iran Caused by a Xanthomonas Strain Closely Related to X. sacchari.</title>
        <authorList>
            <person name="Mirghasempour S.A."/>
            <person name="Huang S."/>
            <person name="Studholme D.J."/>
            <person name="Brady C.L."/>
        </authorList>
    </citation>
    <scope>NUCLEOTIDE SEQUENCE</scope>
    <source>
        <strain evidence="4">SAM114</strain>
    </source>
</reference>
<feature type="transmembrane region" description="Helical" evidence="2">
    <location>
        <begin position="663"/>
        <end position="682"/>
    </location>
</feature>
<feature type="transmembrane region" description="Helical" evidence="2">
    <location>
        <begin position="387"/>
        <end position="404"/>
    </location>
</feature>
<feature type="transmembrane region" description="Helical" evidence="2">
    <location>
        <begin position="438"/>
        <end position="457"/>
    </location>
</feature>
<comment type="caution">
    <text evidence="3">The sequence shown here is derived from an EMBL/GenBank/DDBJ whole genome shotgun (WGS) entry which is preliminary data.</text>
</comment>
<sequence length="915" mass="96581">MDKLIVLVVFAALVVLALPLLSIVALVGQSRLRQRLAALEAQVARMAAATPAAATDRADSAAAAAEGQAAVAEPEPEAEGMPFAAGLDLPRPDPFAERAAAPPPLPPPLPVPPGDDDFATLAAAVERAEQQQAQARTAATAQPAAPRGPDPIERLLGGIKRWFTEGNVPVKIGMLVLLAGVAALLKYAGDQGWLRMPIELRYAGIAAASLAGLAFGWRQRTRKRSFALALQGGAIGVLLLTVFAAFKLSGLIPAGAALALSIALVAGMCVLAVAQESRTLAVLGTLAGFLAPLWLSTGSGNHVALFSYYALLNAAVFAIAWYRPWRVLNLLGFGFTFGIGTLWGVLQYRPEKFASTEPFLLLFFAFYLLIPILYARRQAARSTLIDGSLVFGTPLIAFSLQAGLLRGDGLPLALCALGLAAIYALLAAALIRRASFAVLGQAYAVLAVGFATLAVPLALSARATASVFALEGAALAWLGLRQRRWLPQFSGAGLQLAASFGFLVGVEDIAQDTQAVANATFMSGLLLALAGFASAWCYRRGRAAVPALGYYVWGLFWWCGIGVTEIVRFVDADARADVLLAWVAVSGWLAAEAQRRWPALALAATTLGGLALALPLAVWQADVHGQPFAGHGAWAWALFAVLGVRSLLCLRDSGGGVARAAQFVWWLVWPSVVGLLCTWIALHSELAAGWRWMLLLAPWLLATALSLWRWNWLAAPLGAAFAPCRSALQSTYFGLLAVAWLYSLGLPGSSAPLPWVPVLNPLELTQLALLVLGVRWTRTAELPALLRPWRTQLLAGAGFLWITSVTLHAVHYWAAVPWPGVLGNGVAQTSLTVVWSVLGVLGWVLGSRRGQRGLWLAGAVLMAVVLGKLLLVDRGNLGNVAGIASFIAYGLLCTVVGYLAPAPPRAAEPAEEAIP</sequence>
<feature type="transmembrane region" description="Helical" evidence="2">
    <location>
        <begin position="200"/>
        <end position="217"/>
    </location>
</feature>
<feature type="transmembrane region" description="Helical" evidence="2">
    <location>
        <begin position="6"/>
        <end position="27"/>
    </location>
</feature>
<feature type="transmembrane region" description="Helical" evidence="2">
    <location>
        <begin position="754"/>
        <end position="772"/>
    </location>
</feature>
<feature type="compositionally biased region" description="Low complexity" evidence="1">
    <location>
        <begin position="58"/>
        <end position="85"/>
    </location>
</feature>
<feature type="compositionally biased region" description="Pro residues" evidence="1">
    <location>
        <begin position="101"/>
        <end position="113"/>
    </location>
</feature>
<keyword evidence="2" id="KW-0472">Membrane</keyword>
<feature type="transmembrane region" description="Helical" evidence="2">
    <location>
        <begin position="688"/>
        <end position="708"/>
    </location>
</feature>
<feature type="transmembrane region" description="Helical" evidence="2">
    <location>
        <begin position="600"/>
        <end position="621"/>
    </location>
</feature>
<feature type="transmembrane region" description="Helical" evidence="2">
    <location>
        <begin position="720"/>
        <end position="742"/>
    </location>
</feature>
<feature type="transmembrane region" description="Helical" evidence="2">
    <location>
        <begin position="410"/>
        <end position="431"/>
    </location>
</feature>
<evidence type="ECO:0000256" key="2">
    <source>
        <dbReference type="SAM" id="Phobius"/>
    </source>
</evidence>
<evidence type="ECO:0000313" key="4">
    <source>
        <dbReference type="EMBL" id="MRH73898.1"/>
    </source>
</evidence>
<dbReference type="PANTHER" id="PTHR38434">
    <property type="entry name" value="BLL2549 PROTEIN"/>
    <property type="match status" value="1"/>
</dbReference>
<feature type="transmembrane region" description="Helical" evidence="2">
    <location>
        <begin position="853"/>
        <end position="871"/>
    </location>
</feature>
<dbReference type="RefSeq" id="WP_153750766.1">
    <property type="nucleotide sequence ID" value="NZ_WJPM01000002.1"/>
</dbReference>
<feature type="transmembrane region" description="Helical" evidence="2">
    <location>
        <begin position="168"/>
        <end position="188"/>
    </location>
</feature>
<evidence type="ECO:0000313" key="5">
    <source>
        <dbReference type="Proteomes" id="UP000437931"/>
    </source>
</evidence>
<dbReference type="EMBL" id="WJPM01000002">
    <property type="protein sequence ID" value="MRH73898.1"/>
    <property type="molecule type" value="Genomic_DNA"/>
</dbReference>
<dbReference type="AlphaFoldDB" id="A0A6N7Q8F7"/>
<dbReference type="EMBL" id="WJPN01000002">
    <property type="protein sequence ID" value="MRG99566.1"/>
    <property type="molecule type" value="Genomic_DNA"/>
</dbReference>
<feature type="transmembrane region" description="Helical" evidence="2">
    <location>
        <begin position="252"/>
        <end position="273"/>
    </location>
</feature>
<dbReference type="Pfam" id="PF10101">
    <property type="entry name" value="DUF2339"/>
    <property type="match status" value="1"/>
</dbReference>
<keyword evidence="2" id="KW-0812">Transmembrane</keyword>
<feature type="transmembrane region" description="Helical" evidence="2">
    <location>
        <begin position="633"/>
        <end position="651"/>
    </location>
</feature>
<accession>A0A6N7Q8F7</accession>
<gene>
    <name evidence="3" type="ORF">GIY21_04575</name>
    <name evidence="4" type="ORF">GIY22_04565</name>
</gene>
<keyword evidence="5" id="KW-1185">Reference proteome</keyword>
<dbReference type="Proteomes" id="UP000437931">
    <property type="component" value="Unassembled WGS sequence"/>
</dbReference>
<name>A0A6N7Q8F7_9XANT</name>
<feature type="transmembrane region" description="Helical" evidence="2">
    <location>
        <begin position="492"/>
        <end position="510"/>
    </location>
</feature>
<dbReference type="Proteomes" id="UP000439314">
    <property type="component" value="Unassembled WGS sequence"/>
</dbReference>
<organism evidence="3 6">
    <name type="scientific">Xanthomonas sontii</name>
    <dbReference type="NCBI Taxonomy" id="2650745"/>
    <lineage>
        <taxon>Bacteria</taxon>
        <taxon>Pseudomonadati</taxon>
        <taxon>Pseudomonadota</taxon>
        <taxon>Gammaproteobacteria</taxon>
        <taxon>Lysobacterales</taxon>
        <taxon>Lysobacteraceae</taxon>
        <taxon>Xanthomonas</taxon>
    </lineage>
</organism>
<feature type="transmembrane region" description="Helical" evidence="2">
    <location>
        <begin position="358"/>
        <end position="375"/>
    </location>
</feature>
<feature type="transmembrane region" description="Helical" evidence="2">
    <location>
        <begin position="793"/>
        <end position="814"/>
    </location>
</feature>
<evidence type="ECO:0000256" key="1">
    <source>
        <dbReference type="SAM" id="MobiDB-lite"/>
    </source>
</evidence>
<evidence type="ECO:0000313" key="3">
    <source>
        <dbReference type="EMBL" id="MRG99566.1"/>
    </source>
</evidence>
<proteinExistence type="predicted"/>
<feature type="transmembrane region" description="Helical" evidence="2">
    <location>
        <begin position="516"/>
        <end position="538"/>
    </location>
</feature>
<feature type="transmembrane region" description="Helical" evidence="2">
    <location>
        <begin position="226"/>
        <end position="246"/>
    </location>
</feature>
<dbReference type="PANTHER" id="PTHR38434:SF1">
    <property type="entry name" value="BLL2549 PROTEIN"/>
    <property type="match status" value="1"/>
</dbReference>
<keyword evidence="2" id="KW-1133">Transmembrane helix</keyword>
<feature type="transmembrane region" description="Helical" evidence="2">
    <location>
        <begin position="327"/>
        <end position="346"/>
    </location>
</feature>
<feature type="transmembrane region" description="Helical" evidence="2">
    <location>
        <begin position="280"/>
        <end position="297"/>
    </location>
</feature>
<feature type="transmembrane region" description="Helical" evidence="2">
    <location>
        <begin position="303"/>
        <end position="322"/>
    </location>
</feature>
<dbReference type="InterPro" id="IPR019286">
    <property type="entry name" value="DUF2339_TM"/>
</dbReference>
<evidence type="ECO:0000313" key="6">
    <source>
        <dbReference type="Proteomes" id="UP000439314"/>
    </source>
</evidence>
<feature type="transmembrane region" description="Helical" evidence="2">
    <location>
        <begin position="826"/>
        <end position="846"/>
    </location>
</feature>